<comment type="pathway">
    <text evidence="7">Glycan biosynthesis; glycogen biosynthesis.</text>
</comment>
<dbReference type="CDD" id="cd03791">
    <property type="entry name" value="GT5_Glycogen_synthase_DULL1-like"/>
    <property type="match status" value="1"/>
</dbReference>
<dbReference type="NCBIfam" id="TIGR02095">
    <property type="entry name" value="glgA"/>
    <property type="match status" value="1"/>
</dbReference>
<keyword evidence="6 7" id="KW-0320">Glycogen biosynthesis</keyword>
<dbReference type="Pfam" id="PF08323">
    <property type="entry name" value="Glyco_transf_5"/>
    <property type="match status" value="1"/>
</dbReference>
<dbReference type="Gene3D" id="3.40.50.2000">
    <property type="entry name" value="Glycogen Phosphorylase B"/>
    <property type="match status" value="2"/>
</dbReference>
<dbReference type="EMBL" id="LSGP01000017">
    <property type="protein sequence ID" value="KYZ76203.1"/>
    <property type="molecule type" value="Genomic_DNA"/>
</dbReference>
<dbReference type="NCBIfam" id="NF001898">
    <property type="entry name" value="PRK00654.1-1"/>
    <property type="match status" value="1"/>
</dbReference>
<feature type="binding site" evidence="7">
    <location>
        <position position="16"/>
    </location>
    <ligand>
        <name>ADP-alpha-D-glucose</name>
        <dbReference type="ChEBI" id="CHEBI:57498"/>
    </ligand>
</feature>
<dbReference type="InterPro" id="IPR001296">
    <property type="entry name" value="Glyco_trans_1"/>
</dbReference>
<dbReference type="UniPathway" id="UPA00164"/>
<evidence type="ECO:0000256" key="1">
    <source>
        <dbReference type="ARBA" id="ARBA00001478"/>
    </source>
</evidence>
<protein>
    <recommendedName>
        <fullName evidence="7">Glycogen synthase</fullName>
        <ecNumber evidence="7">2.4.1.21</ecNumber>
    </recommendedName>
    <alternativeName>
        <fullName evidence="7">Starch [bacterial glycogen] synthase</fullName>
    </alternativeName>
</protein>
<dbReference type="PANTHER" id="PTHR45825:SF11">
    <property type="entry name" value="ALPHA AMYLASE DOMAIN-CONTAINING PROTEIN"/>
    <property type="match status" value="1"/>
</dbReference>
<comment type="function">
    <text evidence="2 7">Synthesizes alpha-1,4-glucan chains using ADP-glucose.</text>
</comment>
<evidence type="ECO:0000256" key="6">
    <source>
        <dbReference type="ARBA" id="ARBA00023056"/>
    </source>
</evidence>
<organism evidence="10 11">
    <name type="scientific">Anaerosporomusa subterranea</name>
    <dbReference type="NCBI Taxonomy" id="1794912"/>
    <lineage>
        <taxon>Bacteria</taxon>
        <taxon>Bacillati</taxon>
        <taxon>Bacillota</taxon>
        <taxon>Negativicutes</taxon>
        <taxon>Acetonemataceae</taxon>
        <taxon>Anaerosporomusa</taxon>
    </lineage>
</organism>
<feature type="domain" description="Starch synthase catalytic" evidence="9">
    <location>
        <begin position="3"/>
        <end position="238"/>
    </location>
</feature>
<evidence type="ECO:0000256" key="7">
    <source>
        <dbReference type="HAMAP-Rule" id="MF_00484"/>
    </source>
</evidence>
<dbReference type="RefSeq" id="WP_066241243.1">
    <property type="nucleotide sequence ID" value="NZ_LSGP01000017.1"/>
</dbReference>
<dbReference type="GO" id="GO:0004373">
    <property type="term" value="F:alpha-1,4-glucan glucosyltransferase (UDP-glucose donor) activity"/>
    <property type="evidence" value="ECO:0007669"/>
    <property type="project" value="InterPro"/>
</dbReference>
<gene>
    <name evidence="7" type="primary">glgA</name>
    <name evidence="10" type="ORF">AXX12_07105</name>
</gene>
<keyword evidence="4 7" id="KW-0328">Glycosyltransferase</keyword>
<dbReference type="AlphaFoldDB" id="A0A154BQA5"/>
<dbReference type="PANTHER" id="PTHR45825">
    <property type="entry name" value="GRANULE-BOUND STARCH SYNTHASE 1, CHLOROPLASTIC/AMYLOPLASTIC"/>
    <property type="match status" value="1"/>
</dbReference>
<comment type="similarity">
    <text evidence="3 7">Belongs to the glycosyltransferase 1 family. Bacterial/plant glycogen synthase subfamily.</text>
</comment>
<comment type="caution">
    <text evidence="10">The sequence shown here is derived from an EMBL/GenBank/DDBJ whole genome shotgun (WGS) entry which is preliminary data.</text>
</comment>
<name>A0A154BQA5_ANASB</name>
<dbReference type="GO" id="GO:0005978">
    <property type="term" value="P:glycogen biosynthetic process"/>
    <property type="evidence" value="ECO:0007669"/>
    <property type="project" value="UniProtKB-UniRule"/>
</dbReference>
<dbReference type="Pfam" id="PF00534">
    <property type="entry name" value="Glycos_transf_1"/>
    <property type="match status" value="1"/>
</dbReference>
<dbReference type="EC" id="2.4.1.21" evidence="7"/>
<dbReference type="STRING" id="1794912.AXX12_07105"/>
<dbReference type="HAMAP" id="MF_00484">
    <property type="entry name" value="Glycogen_synth"/>
    <property type="match status" value="1"/>
</dbReference>
<evidence type="ECO:0000256" key="3">
    <source>
        <dbReference type="ARBA" id="ARBA00010281"/>
    </source>
</evidence>
<dbReference type="GO" id="GO:0009011">
    <property type="term" value="F:alpha-1,4-glucan glucosyltransferase (ADP-glucose donor) activity"/>
    <property type="evidence" value="ECO:0007669"/>
    <property type="project" value="UniProtKB-UniRule"/>
</dbReference>
<keyword evidence="11" id="KW-1185">Reference proteome</keyword>
<dbReference type="InterPro" id="IPR013534">
    <property type="entry name" value="Starch_synth_cat_dom"/>
</dbReference>
<evidence type="ECO:0000313" key="11">
    <source>
        <dbReference type="Proteomes" id="UP000076268"/>
    </source>
</evidence>
<accession>A0A154BQA5</accession>
<comment type="catalytic activity">
    <reaction evidence="1 7">
        <text>[(1-&gt;4)-alpha-D-glucosyl](n) + ADP-alpha-D-glucose = [(1-&gt;4)-alpha-D-glucosyl](n+1) + ADP + H(+)</text>
        <dbReference type="Rhea" id="RHEA:18189"/>
        <dbReference type="Rhea" id="RHEA-COMP:9584"/>
        <dbReference type="Rhea" id="RHEA-COMP:9587"/>
        <dbReference type="ChEBI" id="CHEBI:15378"/>
        <dbReference type="ChEBI" id="CHEBI:15444"/>
        <dbReference type="ChEBI" id="CHEBI:57498"/>
        <dbReference type="ChEBI" id="CHEBI:456216"/>
        <dbReference type="EC" id="2.4.1.21"/>
    </reaction>
</comment>
<dbReference type="InterPro" id="IPR011835">
    <property type="entry name" value="GS/SS"/>
</dbReference>
<dbReference type="OrthoDB" id="9808590at2"/>
<reference evidence="10 11" key="1">
    <citation type="submission" date="2016-02" db="EMBL/GenBank/DDBJ databases">
        <title>Anaerosporomusa subterraneum gen. nov., sp. nov., a spore-forming obligate anaerobe isolated from saprolite.</title>
        <authorList>
            <person name="Choi J.K."/>
            <person name="Shah M."/>
            <person name="Yee N."/>
        </authorList>
    </citation>
    <scope>NUCLEOTIDE SEQUENCE [LARGE SCALE GENOMIC DNA]</scope>
    <source>
        <strain evidence="10 11">RU4</strain>
    </source>
</reference>
<evidence type="ECO:0000313" key="10">
    <source>
        <dbReference type="EMBL" id="KYZ76203.1"/>
    </source>
</evidence>
<evidence type="ECO:0000256" key="4">
    <source>
        <dbReference type="ARBA" id="ARBA00022676"/>
    </source>
</evidence>
<feature type="domain" description="Glycosyl transferase family 1" evidence="8">
    <location>
        <begin position="295"/>
        <end position="452"/>
    </location>
</feature>
<evidence type="ECO:0000259" key="8">
    <source>
        <dbReference type="Pfam" id="PF00534"/>
    </source>
</evidence>
<keyword evidence="5 7" id="KW-0808">Transferase</keyword>
<dbReference type="SUPFAM" id="SSF53756">
    <property type="entry name" value="UDP-Glycosyltransferase/glycogen phosphorylase"/>
    <property type="match status" value="1"/>
</dbReference>
<evidence type="ECO:0000259" key="9">
    <source>
        <dbReference type="Pfam" id="PF08323"/>
    </source>
</evidence>
<proteinExistence type="inferred from homology"/>
<sequence length="475" mass="53555">MLKVLLVAAEAVPFVKTGGLADVMGSLPKALRNLGIDARVIIPKYGDIPGQFKEEFERVAELTVPVGWRNQYCGVEAYTCDGVPFYFIDNEYYFRRAGLYGYYDDGERFAFFSRAVPAILPHIDFQPDVLHCHDWHAAMAIVMMGAHHRQDPFYANIRTMFTIHNLKYQGVFAPDVLGELLSLGPEYFTAETLEFHGAVNYMKGGLVFADAVTTVSPSYAMEIQSPWFGEQLDGILRKRQDELHGILNGIDCELYNPATDPALFINYTWRSIKRKQRNKMKLQELLGLPVSESIPMVAIVSRLVEAKGLDLVTGVLDELLDLNVQLVILGTGDEKYEGMFRVAGHQRPNQVSANIFFDETLARRIYAASDLFLMPSQFEPCGIGQLIAMRYGSLPVVRETGGLRDTVTPYDQTTGAGCGFRFTNYNAHDLLRTLEDAVALYEQPEVWTKLAQQAMRQDFSWGRSATLYRDLYQTL</sequence>
<evidence type="ECO:0000256" key="2">
    <source>
        <dbReference type="ARBA" id="ARBA00002764"/>
    </source>
</evidence>
<dbReference type="Proteomes" id="UP000076268">
    <property type="component" value="Unassembled WGS sequence"/>
</dbReference>
<dbReference type="NCBIfam" id="NF001899">
    <property type="entry name" value="PRK00654.1-2"/>
    <property type="match status" value="1"/>
</dbReference>
<evidence type="ECO:0000256" key="5">
    <source>
        <dbReference type="ARBA" id="ARBA00022679"/>
    </source>
</evidence>